<gene>
    <name evidence="2" type="ORF">GRI36_02950</name>
</gene>
<feature type="transmembrane region" description="Helical" evidence="1">
    <location>
        <begin position="285"/>
        <end position="304"/>
    </location>
</feature>
<keyword evidence="1" id="KW-1133">Transmembrane helix</keyword>
<feature type="transmembrane region" description="Helical" evidence="1">
    <location>
        <begin position="188"/>
        <end position="215"/>
    </location>
</feature>
<feature type="transmembrane region" description="Helical" evidence="1">
    <location>
        <begin position="257"/>
        <end position="278"/>
    </location>
</feature>
<feature type="transmembrane region" description="Helical" evidence="1">
    <location>
        <begin position="371"/>
        <end position="389"/>
    </location>
</feature>
<dbReference type="RefSeq" id="WP_160597110.1">
    <property type="nucleotide sequence ID" value="NZ_WTYS01000001.1"/>
</dbReference>
<sequence length="587" mass="63797">MTTDRRNRGHERPNTRIAIMWLVVSAIFLAAGWQRLQQGQFPDPDDAMRLVQVRDLLAGQSWFDLHQYRLGSSDGVLMHWSRLVDIPIALVVLILSPIIGVAAAESSAMVAVPLMTLGAILFVLGRLAWRLFDADIAGYACLCIGLLAPVVFQLQPMRLDHHGWQIFTIVLALWAISIRSPLKGGAIAGIAMAVGASISVEILPMAAAFGALLVLRWLRNRDERWWLVSYMQALALSLCVVFLATRGITDLANHCDAIAPAHLGFFIIAAIGTGVIAAAPKVPPIALIGLLGLTGMAALSFFGLSAPTCLAAPFAELDPAVRNFWYLNISEGRPLWEQDLWTALPSFLQLLISLGAALMLFVGSRDWLRQWWGEYAMLLLASIILSVFVWRSAAFAGALSAIPLAWLAARLLAAIRHTSGAASKAVGAIAIILILLPATPITLYRSFAAKPEIPPTSAVADSRCDIQDHAEKLANLETGRILAPLDIGPSILLKSGHSVLATSHHRAEMAMRDVIVAYTSVPAEARPILRDRDIDYVVMCTDLVEPKLYADANPDGLAAKLLAGESPEWLEPVVMDGPKEFQVWRIR</sequence>
<accession>A0A6I4SM44</accession>
<keyword evidence="3" id="KW-1185">Reference proteome</keyword>
<feature type="transmembrane region" description="Helical" evidence="1">
    <location>
        <begin position="136"/>
        <end position="152"/>
    </location>
</feature>
<evidence type="ECO:0000313" key="2">
    <source>
        <dbReference type="EMBL" id="MXO55832.1"/>
    </source>
</evidence>
<keyword evidence="1" id="KW-0812">Transmembrane</keyword>
<feature type="transmembrane region" description="Helical" evidence="1">
    <location>
        <begin position="164"/>
        <end position="182"/>
    </location>
</feature>
<reference evidence="2 3" key="1">
    <citation type="submission" date="2019-12" db="EMBL/GenBank/DDBJ databases">
        <title>Genomic-based taxomic classification of the family Erythrobacteraceae.</title>
        <authorList>
            <person name="Xu L."/>
        </authorList>
    </citation>
    <scope>NUCLEOTIDE SEQUENCE [LARGE SCALE GENOMIC DNA]</scope>
    <source>
        <strain evidence="2 3">JCM 17802</strain>
    </source>
</reference>
<name>A0A6I4SM44_9SPHN</name>
<feature type="transmembrane region" description="Helical" evidence="1">
    <location>
        <begin position="340"/>
        <end position="362"/>
    </location>
</feature>
<dbReference type="EMBL" id="WTYS01000001">
    <property type="protein sequence ID" value="MXO55832.1"/>
    <property type="molecule type" value="Genomic_DNA"/>
</dbReference>
<feature type="transmembrane region" description="Helical" evidence="1">
    <location>
        <begin position="227"/>
        <end position="245"/>
    </location>
</feature>
<feature type="transmembrane region" description="Helical" evidence="1">
    <location>
        <begin position="86"/>
        <end position="104"/>
    </location>
</feature>
<comment type="caution">
    <text evidence="2">The sequence shown here is derived from an EMBL/GenBank/DDBJ whole genome shotgun (WGS) entry which is preliminary data.</text>
</comment>
<proteinExistence type="predicted"/>
<dbReference type="AlphaFoldDB" id="A0A6I4SM44"/>
<protein>
    <recommendedName>
        <fullName evidence="4">Mlr4739 protein</fullName>
    </recommendedName>
</protein>
<feature type="transmembrane region" description="Helical" evidence="1">
    <location>
        <begin position="395"/>
        <end position="413"/>
    </location>
</feature>
<feature type="transmembrane region" description="Helical" evidence="1">
    <location>
        <begin position="425"/>
        <end position="444"/>
    </location>
</feature>
<feature type="transmembrane region" description="Helical" evidence="1">
    <location>
        <begin position="15"/>
        <end position="33"/>
    </location>
</feature>
<dbReference type="OrthoDB" id="1082056at2"/>
<keyword evidence="1" id="KW-0472">Membrane</keyword>
<evidence type="ECO:0000313" key="3">
    <source>
        <dbReference type="Proteomes" id="UP000468943"/>
    </source>
</evidence>
<evidence type="ECO:0008006" key="4">
    <source>
        <dbReference type="Google" id="ProtNLM"/>
    </source>
</evidence>
<dbReference type="Proteomes" id="UP000468943">
    <property type="component" value="Unassembled WGS sequence"/>
</dbReference>
<organism evidence="2 3">
    <name type="scientific">Pontixanthobacter gangjinensis</name>
    <dbReference type="NCBI Taxonomy" id="1028742"/>
    <lineage>
        <taxon>Bacteria</taxon>
        <taxon>Pseudomonadati</taxon>
        <taxon>Pseudomonadota</taxon>
        <taxon>Alphaproteobacteria</taxon>
        <taxon>Sphingomonadales</taxon>
        <taxon>Erythrobacteraceae</taxon>
        <taxon>Pontixanthobacter</taxon>
    </lineage>
</organism>
<evidence type="ECO:0000256" key="1">
    <source>
        <dbReference type="SAM" id="Phobius"/>
    </source>
</evidence>
<feature type="transmembrane region" description="Helical" evidence="1">
    <location>
        <begin position="111"/>
        <end position="130"/>
    </location>
</feature>